<protein>
    <submittedName>
        <fullName evidence="2">Uncharacterized protein</fullName>
    </submittedName>
</protein>
<dbReference type="GeneID" id="29110959"/>
<name>A0A177DH53_ALTAL</name>
<dbReference type="VEuPathDB" id="FungiDB:CC77DRAFT_1021950"/>
<dbReference type="AlphaFoldDB" id="A0A177DH53"/>
<accession>A0A177DH53</accession>
<feature type="chain" id="PRO_5008059411" evidence="1">
    <location>
        <begin position="25"/>
        <end position="71"/>
    </location>
</feature>
<organism evidence="2 3">
    <name type="scientific">Alternaria alternata</name>
    <name type="common">Alternaria rot fungus</name>
    <name type="synonym">Torula alternata</name>
    <dbReference type="NCBI Taxonomy" id="5599"/>
    <lineage>
        <taxon>Eukaryota</taxon>
        <taxon>Fungi</taxon>
        <taxon>Dikarya</taxon>
        <taxon>Ascomycota</taxon>
        <taxon>Pezizomycotina</taxon>
        <taxon>Dothideomycetes</taxon>
        <taxon>Pleosporomycetidae</taxon>
        <taxon>Pleosporales</taxon>
        <taxon>Pleosporineae</taxon>
        <taxon>Pleosporaceae</taxon>
        <taxon>Alternaria</taxon>
        <taxon>Alternaria sect. Alternaria</taxon>
        <taxon>Alternaria alternata complex</taxon>
    </lineage>
</organism>
<feature type="signal peptide" evidence="1">
    <location>
        <begin position="1"/>
        <end position="24"/>
    </location>
</feature>
<evidence type="ECO:0000256" key="1">
    <source>
        <dbReference type="SAM" id="SignalP"/>
    </source>
</evidence>
<reference evidence="2 3" key="1">
    <citation type="submission" date="2016-05" db="EMBL/GenBank/DDBJ databases">
        <title>Comparative analysis of secretome profiles of manganese(II)-oxidizing ascomycete fungi.</title>
        <authorList>
            <consortium name="DOE Joint Genome Institute"/>
            <person name="Zeiner C.A."/>
            <person name="Purvine S.O."/>
            <person name="Zink E.M."/>
            <person name="Wu S."/>
            <person name="Pasa-Tolic L."/>
            <person name="Chaput D.L."/>
            <person name="Haridas S."/>
            <person name="Grigoriev I.V."/>
            <person name="Santelli C.M."/>
            <person name="Hansel C.M."/>
        </authorList>
    </citation>
    <scope>NUCLEOTIDE SEQUENCE [LARGE SCALE GENOMIC DNA]</scope>
    <source>
        <strain evidence="2 3">SRC1lrK2f</strain>
    </source>
</reference>
<proteinExistence type="predicted"/>
<dbReference type="RefSeq" id="XP_018384544.1">
    <property type="nucleotide sequence ID" value="XM_018525365.1"/>
</dbReference>
<sequence length="71" mass="7948">MSYQPGRMAIWCLCFTTAIRWLQGQWMSRMTTVAETTDSDLVAKDASAGIKRGNTMGDGKHMAKLRLCYAD</sequence>
<keyword evidence="3" id="KW-1185">Reference proteome</keyword>
<dbReference type="KEGG" id="aalt:CC77DRAFT_1021950"/>
<gene>
    <name evidence="2" type="ORF">CC77DRAFT_1021950</name>
</gene>
<dbReference type="Proteomes" id="UP000077248">
    <property type="component" value="Unassembled WGS sequence"/>
</dbReference>
<evidence type="ECO:0000313" key="2">
    <source>
        <dbReference type="EMBL" id="OAG19123.1"/>
    </source>
</evidence>
<dbReference type="EMBL" id="KV441482">
    <property type="protein sequence ID" value="OAG19123.1"/>
    <property type="molecule type" value="Genomic_DNA"/>
</dbReference>
<keyword evidence="1" id="KW-0732">Signal</keyword>
<evidence type="ECO:0000313" key="3">
    <source>
        <dbReference type="Proteomes" id="UP000077248"/>
    </source>
</evidence>